<dbReference type="Proteomes" id="UP000284824">
    <property type="component" value="Unassembled WGS sequence"/>
</dbReference>
<reference evidence="2 3" key="1">
    <citation type="submission" date="2019-01" db="EMBL/GenBank/DDBJ databases">
        <title>Sequencing the genomes of 1000 actinobacteria strains.</title>
        <authorList>
            <person name="Klenk H.-P."/>
        </authorList>
    </citation>
    <scope>NUCLEOTIDE SEQUENCE [LARGE SCALE GENOMIC DNA]</scope>
    <source>
        <strain evidence="2 3">DSM 43925</strain>
    </source>
</reference>
<sequence>MTVPEQRLHDEIAYLAYHFHWALEDILDLEHADRARYVAAISALNSER</sequence>
<evidence type="ECO:0000259" key="1">
    <source>
        <dbReference type="Pfam" id="PF20546"/>
    </source>
</evidence>
<dbReference type="RefSeq" id="WP_164903510.1">
    <property type="nucleotide sequence ID" value="NZ_SAUN01000001.1"/>
</dbReference>
<feature type="domain" description="DUF6760" evidence="1">
    <location>
        <begin position="5"/>
        <end position="46"/>
    </location>
</feature>
<protein>
    <recommendedName>
        <fullName evidence="1">DUF6760 domain-containing protein</fullName>
    </recommendedName>
</protein>
<comment type="caution">
    <text evidence="2">The sequence shown here is derived from an EMBL/GenBank/DDBJ whole genome shotgun (WGS) entry which is preliminary data.</text>
</comment>
<accession>A0A438LZM8</accession>
<dbReference type="InterPro" id="IPR046648">
    <property type="entry name" value="DUF6760"/>
</dbReference>
<evidence type="ECO:0000313" key="3">
    <source>
        <dbReference type="Proteomes" id="UP000284824"/>
    </source>
</evidence>
<dbReference type="Pfam" id="PF20546">
    <property type="entry name" value="DUF6760"/>
    <property type="match status" value="1"/>
</dbReference>
<proteinExistence type="predicted"/>
<evidence type="ECO:0000313" key="2">
    <source>
        <dbReference type="EMBL" id="RVX38999.1"/>
    </source>
</evidence>
<dbReference type="EMBL" id="SAUN01000001">
    <property type="protein sequence ID" value="RVX38999.1"/>
    <property type="molecule type" value="Genomic_DNA"/>
</dbReference>
<dbReference type="AlphaFoldDB" id="A0A438LZM8"/>
<keyword evidence="3" id="KW-1185">Reference proteome</keyword>
<organism evidence="2 3">
    <name type="scientific">Nonomuraea polychroma</name>
    <dbReference type="NCBI Taxonomy" id="46176"/>
    <lineage>
        <taxon>Bacteria</taxon>
        <taxon>Bacillati</taxon>
        <taxon>Actinomycetota</taxon>
        <taxon>Actinomycetes</taxon>
        <taxon>Streptosporangiales</taxon>
        <taxon>Streptosporangiaceae</taxon>
        <taxon>Nonomuraea</taxon>
    </lineage>
</organism>
<name>A0A438LZM8_9ACTN</name>
<gene>
    <name evidence="2" type="ORF">EDD27_1331</name>
</gene>